<dbReference type="Proteomes" id="UP000306918">
    <property type="component" value="Unassembled WGS sequence"/>
</dbReference>
<keyword evidence="2" id="KW-0418">Kinase</keyword>
<dbReference type="NCBIfam" id="TIGR00229">
    <property type="entry name" value="sensory_box"/>
    <property type="match status" value="2"/>
</dbReference>
<dbReference type="SMART" id="SM00387">
    <property type="entry name" value="HATPase_c"/>
    <property type="match status" value="1"/>
</dbReference>
<accession>A0A4S8HLX3</accession>
<dbReference type="AlphaFoldDB" id="A0A4S8HLX3"/>
<dbReference type="InterPro" id="IPR001610">
    <property type="entry name" value="PAC"/>
</dbReference>
<reference evidence="7 8" key="1">
    <citation type="submission" date="2019-04" db="EMBL/GenBank/DDBJ databases">
        <title>Niastella caeni sp. nov., isolated from activated sludge.</title>
        <authorList>
            <person name="Sheng M."/>
        </authorList>
    </citation>
    <scope>NUCLEOTIDE SEQUENCE [LARGE SCALE GENOMIC DNA]</scope>
    <source>
        <strain evidence="7 8">HX-2-15</strain>
    </source>
</reference>
<dbReference type="Pfam" id="PF02518">
    <property type="entry name" value="HATPase_c"/>
    <property type="match status" value="1"/>
</dbReference>
<evidence type="ECO:0000256" key="2">
    <source>
        <dbReference type="ARBA" id="ARBA00022777"/>
    </source>
</evidence>
<dbReference type="PROSITE" id="PS50112">
    <property type="entry name" value="PAS"/>
    <property type="match status" value="2"/>
</dbReference>
<dbReference type="RefSeq" id="WP_136579418.1">
    <property type="nucleotide sequence ID" value="NZ_STFF01000007.1"/>
</dbReference>
<dbReference type="GO" id="GO:0000155">
    <property type="term" value="F:phosphorelay sensor kinase activity"/>
    <property type="evidence" value="ECO:0007669"/>
    <property type="project" value="InterPro"/>
</dbReference>
<dbReference type="InterPro" id="IPR003594">
    <property type="entry name" value="HATPase_dom"/>
</dbReference>
<dbReference type="SUPFAM" id="SSF55785">
    <property type="entry name" value="PYP-like sensor domain (PAS domain)"/>
    <property type="match status" value="2"/>
</dbReference>
<dbReference type="Gene3D" id="3.30.565.10">
    <property type="entry name" value="Histidine kinase-like ATPase, C-terminal domain"/>
    <property type="match status" value="1"/>
</dbReference>
<organism evidence="7 8">
    <name type="scientific">Niastella caeni</name>
    <dbReference type="NCBI Taxonomy" id="2569763"/>
    <lineage>
        <taxon>Bacteria</taxon>
        <taxon>Pseudomonadati</taxon>
        <taxon>Bacteroidota</taxon>
        <taxon>Chitinophagia</taxon>
        <taxon>Chitinophagales</taxon>
        <taxon>Chitinophagaceae</taxon>
        <taxon>Niastella</taxon>
    </lineage>
</organism>
<evidence type="ECO:0000313" key="7">
    <source>
        <dbReference type="EMBL" id="THU34774.1"/>
    </source>
</evidence>
<dbReference type="GO" id="GO:0046983">
    <property type="term" value="F:protein dimerization activity"/>
    <property type="evidence" value="ECO:0007669"/>
    <property type="project" value="InterPro"/>
</dbReference>
<dbReference type="InterPro" id="IPR050482">
    <property type="entry name" value="Sensor_HK_TwoCompSys"/>
</dbReference>
<dbReference type="EMBL" id="STFF01000007">
    <property type="protein sequence ID" value="THU34774.1"/>
    <property type="molecule type" value="Genomic_DNA"/>
</dbReference>
<feature type="domain" description="PAS" evidence="5">
    <location>
        <begin position="376"/>
        <end position="447"/>
    </location>
</feature>
<dbReference type="InterPro" id="IPR000014">
    <property type="entry name" value="PAS"/>
</dbReference>
<feature type="domain" description="PAS" evidence="5">
    <location>
        <begin position="252"/>
        <end position="321"/>
    </location>
</feature>
<feature type="domain" description="PAC" evidence="6">
    <location>
        <begin position="451"/>
        <end position="502"/>
    </location>
</feature>
<keyword evidence="1" id="KW-0808">Transferase</keyword>
<dbReference type="CDD" id="cd00130">
    <property type="entry name" value="PAS"/>
    <property type="match status" value="3"/>
</dbReference>
<name>A0A4S8HLX3_9BACT</name>
<dbReference type="OrthoDB" id="9124519at2"/>
<sequence>MPNEDKIAIAGTKKDYYFVVINERGVIQCANDELADCIHIENTISPKNLFFNFLSPVGAKNLKAALLKAGFAATPSYLKMDLLNSSVHKADWNVVRLKTTNEKPGLFICIGHKTNNEKPTNKNGSHELANTPTEGILVLDNRGNVIDANNRAAILLNTVPGSLLNNVTLADLCSSLKIFTDPISMEDTLPMKTLLSGKAYEQVIKMHADCPESKWLHFTFFPLFDDTGSVPFSFVSLIKEIPPPTEQKPHDKELFQKEFLNTTSAMTWLIDDQERLIFANPAFRRFLGLTENDLNKKAVDVIPPFFKNIFEKEHRNVLATGIAHKKIYKHPLAGGTNIYFLVNIFKVPNNSNKQLLGGEALDITFGYNVHEEIARANERLIRLTQVTTEAIWEWDLQTDVVFRSKALIDLIGSSEIETIGFTWWYNRIHPDDRDRIESSANQILHNKLPSWQWEYRLKNTNGSYRTVRDRGIVVYEGEKAVKIIGSILDLTEIKELENQLMQEKIKHQKAIAKSIIDTQEKERTRLGQELHDNINQLLLVAKLYLGLLKPSEASNKVIAKKVMDSINMAITDIQAISREMVLPKLKEKTLAESIHELVKDVKMTCKFNIRFLYDKQATEGLSEGKKTALYRILQEQLKNTIQYSKANNVVVQLICNAHSVDLIVHDDGAGFDPLKKTKGIGLRNIYDRTLLYSGTVELQSSPGSGCRLKVTIPKCY</sequence>
<dbReference type="PANTHER" id="PTHR24421">
    <property type="entry name" value="NITRATE/NITRITE SENSOR PROTEIN NARX-RELATED"/>
    <property type="match status" value="1"/>
</dbReference>
<dbReference type="InterPro" id="IPR013655">
    <property type="entry name" value="PAS_fold_3"/>
</dbReference>
<dbReference type="SUPFAM" id="SSF55874">
    <property type="entry name" value="ATPase domain of HSP90 chaperone/DNA topoisomerase II/histidine kinase"/>
    <property type="match status" value="1"/>
</dbReference>
<evidence type="ECO:0000259" key="4">
    <source>
        <dbReference type="PROSITE" id="PS50109"/>
    </source>
</evidence>
<dbReference type="GO" id="GO:0016020">
    <property type="term" value="C:membrane"/>
    <property type="evidence" value="ECO:0007669"/>
    <property type="project" value="InterPro"/>
</dbReference>
<dbReference type="Pfam" id="PF13426">
    <property type="entry name" value="PAS_9"/>
    <property type="match status" value="1"/>
</dbReference>
<dbReference type="PROSITE" id="PS50109">
    <property type="entry name" value="HIS_KIN"/>
    <property type="match status" value="1"/>
</dbReference>
<evidence type="ECO:0000256" key="3">
    <source>
        <dbReference type="ARBA" id="ARBA00023012"/>
    </source>
</evidence>
<dbReference type="SMART" id="SM00091">
    <property type="entry name" value="PAS"/>
    <property type="match status" value="3"/>
</dbReference>
<evidence type="ECO:0000259" key="6">
    <source>
        <dbReference type="PROSITE" id="PS50113"/>
    </source>
</evidence>
<evidence type="ECO:0000259" key="5">
    <source>
        <dbReference type="PROSITE" id="PS50112"/>
    </source>
</evidence>
<evidence type="ECO:0000313" key="8">
    <source>
        <dbReference type="Proteomes" id="UP000306918"/>
    </source>
</evidence>
<comment type="caution">
    <text evidence="7">The sequence shown here is derived from an EMBL/GenBank/DDBJ whole genome shotgun (WGS) entry which is preliminary data.</text>
</comment>
<dbReference type="Gene3D" id="3.30.450.20">
    <property type="entry name" value="PAS domain"/>
    <property type="match status" value="2"/>
</dbReference>
<dbReference type="PROSITE" id="PS50113">
    <property type="entry name" value="PAC"/>
    <property type="match status" value="1"/>
</dbReference>
<dbReference type="CDD" id="cd16917">
    <property type="entry name" value="HATPase_UhpB-NarQ-NarX-like"/>
    <property type="match status" value="1"/>
</dbReference>
<dbReference type="PANTHER" id="PTHR24421:SF59">
    <property type="entry name" value="OXYGEN SENSOR HISTIDINE KINASE NREB"/>
    <property type="match status" value="1"/>
</dbReference>
<dbReference type="InterPro" id="IPR000700">
    <property type="entry name" value="PAS-assoc_C"/>
</dbReference>
<keyword evidence="3" id="KW-0902">Two-component regulatory system</keyword>
<dbReference type="Pfam" id="PF07730">
    <property type="entry name" value="HisKA_3"/>
    <property type="match status" value="1"/>
</dbReference>
<proteinExistence type="predicted"/>
<dbReference type="Pfam" id="PF08447">
    <property type="entry name" value="PAS_3"/>
    <property type="match status" value="1"/>
</dbReference>
<dbReference type="Pfam" id="PF13188">
    <property type="entry name" value="PAS_8"/>
    <property type="match status" value="1"/>
</dbReference>
<gene>
    <name evidence="7" type="ORF">FAM09_22515</name>
</gene>
<dbReference type="InterPro" id="IPR036890">
    <property type="entry name" value="HATPase_C_sf"/>
</dbReference>
<dbReference type="InterPro" id="IPR005467">
    <property type="entry name" value="His_kinase_dom"/>
</dbReference>
<dbReference type="Gene3D" id="1.20.5.1930">
    <property type="match status" value="1"/>
</dbReference>
<dbReference type="InterPro" id="IPR011712">
    <property type="entry name" value="Sig_transdc_His_kin_sub3_dim/P"/>
</dbReference>
<evidence type="ECO:0000256" key="1">
    <source>
        <dbReference type="ARBA" id="ARBA00022679"/>
    </source>
</evidence>
<protein>
    <submittedName>
        <fullName evidence="7">PAS domain S-box protein</fullName>
    </submittedName>
</protein>
<feature type="domain" description="Histidine kinase" evidence="4">
    <location>
        <begin position="525"/>
        <end position="716"/>
    </location>
</feature>
<keyword evidence="8" id="KW-1185">Reference proteome</keyword>
<dbReference type="InterPro" id="IPR035965">
    <property type="entry name" value="PAS-like_dom_sf"/>
</dbReference>
<dbReference type="SMART" id="SM00086">
    <property type="entry name" value="PAC"/>
    <property type="match status" value="1"/>
</dbReference>